<accession>A0A3P1SK88</accession>
<keyword evidence="2" id="KW-1185">Reference proteome</keyword>
<protein>
    <submittedName>
        <fullName evidence="1">Uncharacterized protein</fullName>
    </submittedName>
</protein>
<comment type="caution">
    <text evidence="1">The sequence shown here is derived from an EMBL/GenBank/DDBJ whole genome shotgun (WGS) entry which is preliminary data.</text>
</comment>
<organism evidence="1 2">
    <name type="scientific">Amphritea balenae</name>
    <dbReference type="NCBI Taxonomy" id="452629"/>
    <lineage>
        <taxon>Bacteria</taxon>
        <taxon>Pseudomonadati</taxon>
        <taxon>Pseudomonadota</taxon>
        <taxon>Gammaproteobacteria</taxon>
        <taxon>Oceanospirillales</taxon>
        <taxon>Oceanospirillaceae</taxon>
        <taxon>Amphritea</taxon>
    </lineage>
</organism>
<dbReference type="OrthoDB" id="7062432at2"/>
<reference evidence="1 2" key="1">
    <citation type="submission" date="2018-11" db="EMBL/GenBank/DDBJ databases">
        <title>The draft genome sequence of Amphritea balenae JAMM 1525T.</title>
        <authorList>
            <person name="Fang Z."/>
            <person name="Zhang Y."/>
            <person name="Han X."/>
        </authorList>
    </citation>
    <scope>NUCLEOTIDE SEQUENCE [LARGE SCALE GENOMIC DNA]</scope>
    <source>
        <strain evidence="1 2">JAMM 1525</strain>
    </source>
</reference>
<dbReference type="RefSeq" id="WP_124928035.1">
    <property type="nucleotide sequence ID" value="NZ_RQXV01000018.1"/>
</dbReference>
<evidence type="ECO:0000313" key="2">
    <source>
        <dbReference type="Proteomes" id="UP000267535"/>
    </source>
</evidence>
<evidence type="ECO:0000313" key="1">
    <source>
        <dbReference type="EMBL" id="RRC96732.1"/>
    </source>
</evidence>
<gene>
    <name evidence="1" type="ORF">EHS89_20465</name>
</gene>
<dbReference type="AlphaFoldDB" id="A0A3P1SK88"/>
<name>A0A3P1SK88_9GAMM</name>
<proteinExistence type="predicted"/>
<dbReference type="EMBL" id="RQXV01000018">
    <property type="protein sequence ID" value="RRC96732.1"/>
    <property type="molecule type" value="Genomic_DNA"/>
</dbReference>
<sequence length="230" mass="25133">MITNDEAYVLIRKVVGSEDKVSIYLDDFGPVCVANFGYVTPEATAVPVVAEPVSLVSQTSLEDMLSDEIEVADCFDIPIGLGPLLIDKRDSEIYETGSAVIFPSEYYVQSFLACGDPCGEATARIKVTNSLSTDLLRDTAVMIHRCSDVSISKALFGLRKMSKGDIFEFTANSPSQACQLAIQLRQAGLLAIQCWCSGGQESIDKMFSNDTVLTSERLHEFDQLLSSYQI</sequence>
<dbReference type="Proteomes" id="UP000267535">
    <property type="component" value="Unassembled WGS sequence"/>
</dbReference>